<dbReference type="Proteomes" id="UP000186469">
    <property type="component" value="Unassembled WGS sequence"/>
</dbReference>
<dbReference type="InterPro" id="IPR006442">
    <property type="entry name" value="Antitoxin_Phd/YefM"/>
</dbReference>
<dbReference type="PANTHER" id="PTHR33713">
    <property type="entry name" value="ANTITOXIN YAFN-RELATED"/>
    <property type="match status" value="1"/>
</dbReference>
<keyword evidence="4" id="KW-1185">Reference proteome</keyword>
<dbReference type="STRING" id="1121455.SAMN02745728_00084"/>
<dbReference type="AlphaFoldDB" id="A0A1M7RSD6"/>
<dbReference type="InterPro" id="IPR051405">
    <property type="entry name" value="phD/YefM_antitoxin"/>
</dbReference>
<dbReference type="Pfam" id="PF02604">
    <property type="entry name" value="PhdYeFM_antitox"/>
    <property type="match status" value="1"/>
</dbReference>
<dbReference type="Gene3D" id="3.40.1620.10">
    <property type="entry name" value="YefM-like domain"/>
    <property type="match status" value="1"/>
</dbReference>
<dbReference type="NCBIfam" id="TIGR01552">
    <property type="entry name" value="phd_fam"/>
    <property type="match status" value="1"/>
</dbReference>
<evidence type="ECO:0000313" key="4">
    <source>
        <dbReference type="Proteomes" id="UP000186469"/>
    </source>
</evidence>
<reference evidence="3 4" key="1">
    <citation type="submission" date="2016-12" db="EMBL/GenBank/DDBJ databases">
        <authorList>
            <person name="Song W.-J."/>
            <person name="Kurnit D.M."/>
        </authorList>
    </citation>
    <scope>NUCLEOTIDE SEQUENCE [LARGE SCALE GENOMIC DNA]</scope>
    <source>
        <strain evidence="3 4">DSM 11393</strain>
    </source>
</reference>
<evidence type="ECO:0000256" key="1">
    <source>
        <dbReference type="ARBA" id="ARBA00009981"/>
    </source>
</evidence>
<comment type="similarity">
    <text evidence="1 2">Belongs to the phD/YefM antitoxin family.</text>
</comment>
<dbReference type="EMBL" id="FRDI01000002">
    <property type="protein sequence ID" value="SHN48998.1"/>
    <property type="molecule type" value="Genomic_DNA"/>
</dbReference>
<organism evidence="3 4">
    <name type="scientific">Desulfovibrio litoralis DSM 11393</name>
    <dbReference type="NCBI Taxonomy" id="1121455"/>
    <lineage>
        <taxon>Bacteria</taxon>
        <taxon>Pseudomonadati</taxon>
        <taxon>Thermodesulfobacteriota</taxon>
        <taxon>Desulfovibrionia</taxon>
        <taxon>Desulfovibrionales</taxon>
        <taxon>Desulfovibrionaceae</taxon>
        <taxon>Desulfovibrio</taxon>
    </lineage>
</organism>
<evidence type="ECO:0000313" key="3">
    <source>
        <dbReference type="EMBL" id="SHN48998.1"/>
    </source>
</evidence>
<dbReference type="RefSeq" id="WP_072695372.1">
    <property type="nucleotide sequence ID" value="NZ_FRDI01000002.1"/>
</dbReference>
<dbReference type="InterPro" id="IPR036165">
    <property type="entry name" value="YefM-like_sf"/>
</dbReference>
<name>A0A1M7RSD6_9BACT</name>
<comment type="function">
    <text evidence="2">Antitoxin component of a type II toxin-antitoxin (TA) system.</text>
</comment>
<protein>
    <recommendedName>
        <fullName evidence="2">Antitoxin</fullName>
    </recommendedName>
</protein>
<proteinExistence type="inferred from homology"/>
<gene>
    <name evidence="3" type="ORF">SAMN02745728_00084</name>
</gene>
<accession>A0A1M7RSD6</accession>
<dbReference type="PANTHER" id="PTHR33713:SF10">
    <property type="entry name" value="ANTITOXIN YAFN"/>
    <property type="match status" value="1"/>
</dbReference>
<dbReference type="SUPFAM" id="SSF143120">
    <property type="entry name" value="YefM-like"/>
    <property type="match status" value="1"/>
</dbReference>
<dbReference type="OrthoDB" id="5297687at2"/>
<sequence>MQTIHAEKTVSVTELKRNFSAILSQAEDNPVAVLNHNKPEAYLLSAAHYEKLLGRLEDLEDIKLVQERSGGPFVEVDINEL</sequence>
<evidence type="ECO:0000256" key="2">
    <source>
        <dbReference type="RuleBase" id="RU362080"/>
    </source>
</evidence>